<dbReference type="NCBIfam" id="TIGR01409">
    <property type="entry name" value="TAT_signal_seq"/>
    <property type="match status" value="1"/>
</dbReference>
<organism evidence="8 9">
    <name type="scientific">Guyparkeria halophila</name>
    <dbReference type="NCBI Taxonomy" id="47960"/>
    <lineage>
        <taxon>Bacteria</taxon>
        <taxon>Pseudomonadati</taxon>
        <taxon>Pseudomonadota</taxon>
        <taxon>Gammaproteobacteria</taxon>
        <taxon>Chromatiales</taxon>
        <taxon>Thioalkalibacteraceae</taxon>
        <taxon>Guyparkeria</taxon>
    </lineage>
</organism>
<dbReference type="AlphaFoldDB" id="A0A6I6D4D6"/>
<protein>
    <submittedName>
        <fullName evidence="8">Twin-arginine translocation signal domain-containing protein</fullName>
    </submittedName>
</protein>
<dbReference type="PANTHER" id="PTHR30024:SF43">
    <property type="entry name" value="BLL4572 PROTEIN"/>
    <property type="match status" value="1"/>
</dbReference>
<evidence type="ECO:0000256" key="3">
    <source>
        <dbReference type="ARBA" id="ARBA00022475"/>
    </source>
</evidence>
<evidence type="ECO:0000256" key="6">
    <source>
        <dbReference type="ARBA" id="ARBA00023136"/>
    </source>
</evidence>
<evidence type="ECO:0000256" key="2">
    <source>
        <dbReference type="ARBA" id="ARBA00022448"/>
    </source>
</evidence>
<dbReference type="InterPro" id="IPR019546">
    <property type="entry name" value="TAT_signal_bac_arc"/>
</dbReference>
<dbReference type="PANTHER" id="PTHR30024">
    <property type="entry name" value="ALIPHATIC SULFONATES-BINDING PROTEIN-RELATED"/>
    <property type="match status" value="1"/>
</dbReference>
<reference evidence="8 9" key="1">
    <citation type="submission" date="2019-11" db="EMBL/GenBank/DDBJ databases">
        <authorList>
            <person name="Zhang J."/>
            <person name="Sun C."/>
        </authorList>
    </citation>
    <scope>NUCLEOTIDE SEQUENCE [LARGE SCALE GENOMIC DNA]</scope>
    <source>
        <strain evidence="9">sp2</strain>
    </source>
</reference>
<keyword evidence="3" id="KW-1003">Cell membrane</keyword>
<accession>A0A6I6D4D6</accession>
<keyword evidence="5" id="KW-0732">Signal</keyword>
<evidence type="ECO:0000256" key="5">
    <source>
        <dbReference type="ARBA" id="ARBA00022729"/>
    </source>
</evidence>
<evidence type="ECO:0000256" key="4">
    <source>
        <dbReference type="ARBA" id="ARBA00022519"/>
    </source>
</evidence>
<dbReference type="Pfam" id="PF13379">
    <property type="entry name" value="NMT1_2"/>
    <property type="match status" value="1"/>
</dbReference>
<evidence type="ECO:0000313" key="8">
    <source>
        <dbReference type="EMBL" id="QGT78221.1"/>
    </source>
</evidence>
<gene>
    <name evidence="8" type="ORF">GM160_04515</name>
</gene>
<dbReference type="InterPro" id="IPR044527">
    <property type="entry name" value="NrtA/CpmA_ABC-bd_dom"/>
</dbReference>
<dbReference type="Proteomes" id="UP000427716">
    <property type="component" value="Chromosome"/>
</dbReference>
<keyword evidence="2" id="KW-0813">Transport</keyword>
<keyword evidence="9" id="KW-1185">Reference proteome</keyword>
<dbReference type="PROSITE" id="PS51318">
    <property type="entry name" value="TAT"/>
    <property type="match status" value="1"/>
</dbReference>
<dbReference type="RefSeq" id="WP_156573514.1">
    <property type="nucleotide sequence ID" value="NZ_CP046415.1"/>
</dbReference>
<evidence type="ECO:0000256" key="1">
    <source>
        <dbReference type="ARBA" id="ARBA00004308"/>
    </source>
</evidence>
<name>A0A6I6D4D6_9GAMM</name>
<dbReference type="CDD" id="cd13553">
    <property type="entry name" value="PBP2_NrtA_CpmA_like"/>
    <property type="match status" value="1"/>
</dbReference>
<comment type="similarity">
    <text evidence="7">Belongs to the CmpA/NrtA family.</text>
</comment>
<dbReference type="GO" id="GO:0012505">
    <property type="term" value="C:endomembrane system"/>
    <property type="evidence" value="ECO:0007669"/>
    <property type="project" value="UniProtKB-SubCell"/>
</dbReference>
<dbReference type="SUPFAM" id="SSF53850">
    <property type="entry name" value="Periplasmic binding protein-like II"/>
    <property type="match status" value="1"/>
</dbReference>
<comment type="subcellular location">
    <subcellularLocation>
        <location evidence="1">Endomembrane system</location>
    </subcellularLocation>
</comment>
<proteinExistence type="inferred from homology"/>
<dbReference type="Gene3D" id="3.40.190.10">
    <property type="entry name" value="Periplasmic binding protein-like II"/>
    <property type="match status" value="2"/>
</dbReference>
<keyword evidence="6" id="KW-0472">Membrane</keyword>
<keyword evidence="4" id="KW-0997">Cell inner membrane</keyword>
<dbReference type="EMBL" id="CP046415">
    <property type="protein sequence ID" value="QGT78221.1"/>
    <property type="molecule type" value="Genomic_DNA"/>
</dbReference>
<evidence type="ECO:0000313" key="9">
    <source>
        <dbReference type="Proteomes" id="UP000427716"/>
    </source>
</evidence>
<evidence type="ECO:0000256" key="7">
    <source>
        <dbReference type="ARBA" id="ARBA00024031"/>
    </source>
</evidence>
<dbReference type="InterPro" id="IPR006311">
    <property type="entry name" value="TAT_signal"/>
</dbReference>
<sequence length="458" mass="50675">MSTFDNPFDPDKSLHRGCTCGKHASQADHNAAIAASPNPTDEEAALNRAVESSVMRSLFPEDRTRRNFIKAVGVSTAMAAVSTFFPMAAAKAVAADPVGPLEKKKLKVGFIPITCATPIIMAHPMGFYEREGLDVEVVKTAGWALIRDNVANGQLDASHMLSPMPISASLGIGARQQDTYVATIQNINGQAITMHNKHKENRDPSNWKGMTFGIPYDHSMHNLLLRYYLAEHGVDPDQDVQLKVIAPPEMVANLKAGNIDGFLGPEPFNQRAVYEGAGFIHVLSKDLWDGHPCCAFGATRSFVEENPNTFSALFRAIASATVYAHKKENRPEIIEAIAPANYLNQPKIVLDQVMTGRYADGLGNIITEPERADFDPFPWESMGVWILTQMKRWGYIEEQVDYADIAEEIFRATDARQRLAEMGLPAPEINSKKHMIMGKEFDPTRPQEYLESFEIGRA</sequence>
<dbReference type="KEGG" id="ghl:GM160_04515"/>